<dbReference type="PANTHER" id="PTHR23055:SF60">
    <property type="entry name" value="CALAXIN"/>
    <property type="match status" value="1"/>
</dbReference>
<dbReference type="Pfam" id="PF13499">
    <property type="entry name" value="EF-hand_7"/>
    <property type="match status" value="1"/>
</dbReference>
<dbReference type="PROSITE" id="PS00018">
    <property type="entry name" value="EF_HAND_1"/>
    <property type="match status" value="2"/>
</dbReference>
<evidence type="ECO:0000313" key="1">
    <source>
        <dbReference type="EMBL" id="KAG2467346.1"/>
    </source>
</evidence>
<sequence length="204" mass="23461">MSLPDLQKLVRLGKNFSRKEVKCLMRLFHDLVGEQPERRAVNSLDRGKFMNILHNTFRMTDDMMMGRVFCAFDKDNDGYICLEEWIGGLSVFLRGSLDEKIEFCFNVYDWNGDGSISWGEMFQMLKSSLVKQPTEEDPDEGIKDLVDITLKKMDHDHDGMLSFADFEKSVREEHLLLEAFGSCLPDPKAIIAFEGQTFLNASEI</sequence>
<dbReference type="InterPro" id="IPR028846">
    <property type="entry name" value="Recoverin"/>
</dbReference>
<name>A0A8X7XFK6_POLSE</name>
<comment type="caution">
    <text evidence="1">The sequence shown here is derived from an EMBL/GenBank/DDBJ whole genome shotgun (WGS) entry which is preliminary data.</text>
</comment>
<organism evidence="1 2">
    <name type="scientific">Polypterus senegalus</name>
    <name type="common">Senegal bichir</name>
    <dbReference type="NCBI Taxonomy" id="55291"/>
    <lineage>
        <taxon>Eukaryota</taxon>
        <taxon>Metazoa</taxon>
        <taxon>Chordata</taxon>
        <taxon>Craniata</taxon>
        <taxon>Vertebrata</taxon>
        <taxon>Euteleostomi</taxon>
        <taxon>Actinopterygii</taxon>
        <taxon>Polypteriformes</taxon>
        <taxon>Polypteridae</taxon>
        <taxon>Polypterus</taxon>
    </lineage>
</organism>
<dbReference type="InterPro" id="IPR011992">
    <property type="entry name" value="EF-hand-dom_pair"/>
</dbReference>
<feature type="non-terminal residue" evidence="1">
    <location>
        <position position="204"/>
    </location>
</feature>
<dbReference type="EMBL" id="JAATIS010000859">
    <property type="protein sequence ID" value="KAG2467346.1"/>
    <property type="molecule type" value="Genomic_DNA"/>
</dbReference>
<keyword evidence="2" id="KW-1185">Reference proteome</keyword>
<dbReference type="GO" id="GO:0005509">
    <property type="term" value="F:calcium ion binding"/>
    <property type="evidence" value="ECO:0007669"/>
    <property type="project" value="InterPro"/>
</dbReference>
<dbReference type="InterPro" id="IPR002048">
    <property type="entry name" value="EF_hand_dom"/>
</dbReference>
<protein>
    <submittedName>
        <fullName evidence="1">EFCB1 protein</fullName>
    </submittedName>
</protein>
<evidence type="ECO:0000313" key="2">
    <source>
        <dbReference type="Proteomes" id="UP000886611"/>
    </source>
</evidence>
<feature type="non-terminal residue" evidence="1">
    <location>
        <position position="1"/>
    </location>
</feature>
<proteinExistence type="predicted"/>
<dbReference type="Pfam" id="PF13202">
    <property type="entry name" value="EF-hand_5"/>
    <property type="match status" value="1"/>
</dbReference>
<dbReference type="InterPro" id="IPR018247">
    <property type="entry name" value="EF_Hand_1_Ca_BS"/>
</dbReference>
<dbReference type="PANTHER" id="PTHR23055">
    <property type="entry name" value="CALCIUM BINDING PROTEINS"/>
    <property type="match status" value="1"/>
</dbReference>
<dbReference type="Proteomes" id="UP000886611">
    <property type="component" value="Unassembled WGS sequence"/>
</dbReference>
<dbReference type="AlphaFoldDB" id="A0A8X7XFK6"/>
<dbReference type="OrthoDB" id="191686at2759"/>
<dbReference type="CDD" id="cd00051">
    <property type="entry name" value="EFh"/>
    <property type="match status" value="1"/>
</dbReference>
<gene>
    <name evidence="1" type="primary">Efcab1_1</name>
    <name evidence="1" type="ORF">GTO96_0010135</name>
</gene>
<dbReference type="PRINTS" id="PR00450">
    <property type="entry name" value="RECOVERIN"/>
</dbReference>
<dbReference type="PROSITE" id="PS50222">
    <property type="entry name" value="EF_HAND_2"/>
    <property type="match status" value="3"/>
</dbReference>
<dbReference type="Gene3D" id="1.10.238.10">
    <property type="entry name" value="EF-hand"/>
    <property type="match status" value="1"/>
</dbReference>
<reference evidence="1 2" key="1">
    <citation type="journal article" date="2021" name="Cell">
        <title>Tracing the genetic footprints of vertebrate landing in non-teleost ray-finned fishes.</title>
        <authorList>
            <person name="Bi X."/>
            <person name="Wang K."/>
            <person name="Yang L."/>
            <person name="Pan H."/>
            <person name="Jiang H."/>
            <person name="Wei Q."/>
            <person name="Fang M."/>
            <person name="Yu H."/>
            <person name="Zhu C."/>
            <person name="Cai Y."/>
            <person name="He Y."/>
            <person name="Gan X."/>
            <person name="Zeng H."/>
            <person name="Yu D."/>
            <person name="Zhu Y."/>
            <person name="Jiang H."/>
            <person name="Qiu Q."/>
            <person name="Yang H."/>
            <person name="Zhang Y.E."/>
            <person name="Wang W."/>
            <person name="Zhu M."/>
            <person name="He S."/>
            <person name="Zhang G."/>
        </authorList>
    </citation>
    <scope>NUCLEOTIDE SEQUENCE [LARGE SCALE GENOMIC DNA]</scope>
    <source>
        <strain evidence="1">Bchr_013</strain>
    </source>
</reference>
<dbReference type="SMART" id="SM00054">
    <property type="entry name" value="EFh"/>
    <property type="match status" value="3"/>
</dbReference>
<accession>A0A8X7XFK6</accession>
<dbReference type="SUPFAM" id="SSF47473">
    <property type="entry name" value="EF-hand"/>
    <property type="match status" value="1"/>
</dbReference>